<accession>A0A8J8NTY1</accession>
<protein>
    <submittedName>
        <fullName evidence="1">Uncharacterized protein</fullName>
    </submittedName>
</protein>
<dbReference type="AlphaFoldDB" id="A0A8J8NTY1"/>
<gene>
    <name evidence="1" type="ORF">FGO68_gene17779</name>
</gene>
<comment type="caution">
    <text evidence="1">The sequence shown here is derived from an EMBL/GenBank/DDBJ whole genome shotgun (WGS) entry which is preliminary data.</text>
</comment>
<name>A0A8J8NTY1_HALGN</name>
<keyword evidence="2" id="KW-1185">Reference proteome</keyword>
<dbReference type="EMBL" id="RRYP01007833">
    <property type="protein sequence ID" value="TNV80200.1"/>
    <property type="molecule type" value="Genomic_DNA"/>
</dbReference>
<reference evidence="1" key="1">
    <citation type="submission" date="2019-06" db="EMBL/GenBank/DDBJ databases">
        <authorList>
            <person name="Zheng W."/>
        </authorList>
    </citation>
    <scope>NUCLEOTIDE SEQUENCE</scope>
    <source>
        <strain evidence="1">QDHG01</strain>
    </source>
</reference>
<proteinExistence type="predicted"/>
<sequence>MLKNEKQPNLVRAVQKCQFHLVTIILNQEIDFCSLECKMWFAKLQLYFSNSRSVSYKISARYLPKFTLASTLQECGIKNVQILQIMTSQDVFFSVQSLQRVKELQMFKCKYESTFNLLFEDMSVPYSNTNFYLESSDSLSGIIQSAYQKYPDLFNLQCCRIHLKFFYRINIDELKHIQRIIPKAKLELSLLTPQNIGLNALQWLSMHDYRDEPLISRINRHQYRTNTIIAGKVRTKALQIFGLKEFSSNNLSKFQVTKEILFMHYEDKQILDFTIPLDESESKCECAPIMKFQSAGQKREMFLEVNELLNAFCKYEQVEEFSILEKDSEEEDRSKINELYQKLELFKNLRVLTLPLPGDVILANNLLKSLNSLSKLAYLKFLHQQKPESSGMIAQQISQYAIDNLKPLRMLDYNLHQPIQIVDIILSQRVLPLTIRIIINGYTQIVIDPRYGIRKSPRFSQY</sequence>
<dbReference type="Proteomes" id="UP000785679">
    <property type="component" value="Unassembled WGS sequence"/>
</dbReference>
<organism evidence="1 2">
    <name type="scientific">Halteria grandinella</name>
    <dbReference type="NCBI Taxonomy" id="5974"/>
    <lineage>
        <taxon>Eukaryota</taxon>
        <taxon>Sar</taxon>
        <taxon>Alveolata</taxon>
        <taxon>Ciliophora</taxon>
        <taxon>Intramacronucleata</taxon>
        <taxon>Spirotrichea</taxon>
        <taxon>Stichotrichia</taxon>
        <taxon>Sporadotrichida</taxon>
        <taxon>Halteriidae</taxon>
        <taxon>Halteria</taxon>
    </lineage>
</organism>
<evidence type="ECO:0000313" key="2">
    <source>
        <dbReference type="Proteomes" id="UP000785679"/>
    </source>
</evidence>
<evidence type="ECO:0000313" key="1">
    <source>
        <dbReference type="EMBL" id="TNV80200.1"/>
    </source>
</evidence>